<dbReference type="PANTHER" id="PTHR34154">
    <property type="entry name" value="ALKALI-SENSITIVE LINKAGE PROTEIN 1"/>
    <property type="match status" value="1"/>
</dbReference>
<evidence type="ECO:0000313" key="3">
    <source>
        <dbReference type="EMBL" id="KAH7347149.1"/>
    </source>
</evidence>
<dbReference type="Proteomes" id="UP000813385">
    <property type="component" value="Unassembled WGS sequence"/>
</dbReference>
<dbReference type="InterPro" id="IPR017853">
    <property type="entry name" value="GH"/>
</dbReference>
<dbReference type="GO" id="GO:0016787">
    <property type="term" value="F:hydrolase activity"/>
    <property type="evidence" value="ECO:0007669"/>
    <property type="project" value="UniProtKB-KW"/>
</dbReference>
<evidence type="ECO:0000313" key="4">
    <source>
        <dbReference type="Proteomes" id="UP000813385"/>
    </source>
</evidence>
<reference evidence="3" key="1">
    <citation type="journal article" date="2021" name="Nat. Commun.">
        <title>Genetic determinants of endophytism in the Arabidopsis root mycobiome.</title>
        <authorList>
            <person name="Mesny F."/>
            <person name="Miyauchi S."/>
            <person name="Thiergart T."/>
            <person name="Pickel B."/>
            <person name="Atanasova L."/>
            <person name="Karlsson M."/>
            <person name="Huettel B."/>
            <person name="Barry K.W."/>
            <person name="Haridas S."/>
            <person name="Chen C."/>
            <person name="Bauer D."/>
            <person name="Andreopoulos W."/>
            <person name="Pangilinan J."/>
            <person name="LaButti K."/>
            <person name="Riley R."/>
            <person name="Lipzen A."/>
            <person name="Clum A."/>
            <person name="Drula E."/>
            <person name="Henrissat B."/>
            <person name="Kohler A."/>
            <person name="Grigoriev I.V."/>
            <person name="Martin F.M."/>
            <person name="Hacquard S."/>
        </authorList>
    </citation>
    <scope>NUCLEOTIDE SEQUENCE</scope>
    <source>
        <strain evidence="3">MPI-CAGE-AT-0016</strain>
    </source>
</reference>
<dbReference type="InterPro" id="IPR024655">
    <property type="entry name" value="Asl1_glyco_hydro_catalytic"/>
</dbReference>
<dbReference type="InterPro" id="IPR053183">
    <property type="entry name" value="ASL1"/>
</dbReference>
<name>A0A8K0WZC7_9PEZI</name>
<sequence length="315" mass="34419">MLFSLVLSTLISTSAAGRADLPSKRGLALLGDAPSSDNELLTSEESPISWYYTWSPWPSDAVADDVVFLPLLHGIDTVEDPNLHDILGNLPSSSTHILTFNEPDGEKDTGGSNISPEDAAEAYLKHVVPLREARDGDTRTWNISHPVVTGSDMGIEWLRDFNESCYELSDDGCPADFVAVHWYGPFDGLAWWLDTLKDFYGSTETEMTMWITEMALPQEDGDANVAMMTQSIEYLESQDFVEGYAWFGAFRTDNSNDWTGDGVSLFDDDGGLTELGSTYLGGEENGFEPGMSGAGITRAGLWAVLLAFACCLLCM</sequence>
<dbReference type="SUPFAM" id="SSF51445">
    <property type="entry name" value="(Trans)glycosidases"/>
    <property type="match status" value="1"/>
</dbReference>
<gene>
    <name evidence="3" type="ORF">B0T11DRAFT_139845</name>
</gene>
<organism evidence="3 4">
    <name type="scientific">Plectosphaerella cucumerina</name>
    <dbReference type="NCBI Taxonomy" id="40658"/>
    <lineage>
        <taxon>Eukaryota</taxon>
        <taxon>Fungi</taxon>
        <taxon>Dikarya</taxon>
        <taxon>Ascomycota</taxon>
        <taxon>Pezizomycotina</taxon>
        <taxon>Sordariomycetes</taxon>
        <taxon>Hypocreomycetidae</taxon>
        <taxon>Glomerellales</taxon>
        <taxon>Plectosphaerellaceae</taxon>
        <taxon>Plectosphaerella</taxon>
    </lineage>
</organism>
<dbReference type="GO" id="GO:0009277">
    <property type="term" value="C:fungal-type cell wall"/>
    <property type="evidence" value="ECO:0007669"/>
    <property type="project" value="TreeGrafter"/>
</dbReference>
<proteinExistence type="predicted"/>
<dbReference type="Gene3D" id="3.20.20.80">
    <property type="entry name" value="Glycosidases"/>
    <property type="match status" value="1"/>
</dbReference>
<dbReference type="Pfam" id="PF11790">
    <property type="entry name" value="Glyco_hydro_cc"/>
    <property type="match status" value="1"/>
</dbReference>
<dbReference type="AlphaFoldDB" id="A0A8K0WZC7"/>
<keyword evidence="4" id="KW-1185">Reference proteome</keyword>
<dbReference type="PANTHER" id="PTHR34154:SF3">
    <property type="entry name" value="ALKALI-SENSITIVE LINKAGE PROTEIN 1"/>
    <property type="match status" value="1"/>
</dbReference>
<accession>A0A8K0WZC7</accession>
<comment type="caution">
    <text evidence="3">The sequence shown here is derived from an EMBL/GenBank/DDBJ whole genome shotgun (WGS) entry which is preliminary data.</text>
</comment>
<protein>
    <submittedName>
        <fullName evidence="3">Glycosyl hydrolase catalytic core-domain-containing protein</fullName>
    </submittedName>
</protein>
<keyword evidence="1" id="KW-0732">Signal</keyword>
<feature type="signal peptide" evidence="1">
    <location>
        <begin position="1"/>
        <end position="16"/>
    </location>
</feature>
<dbReference type="OrthoDB" id="5959761at2759"/>
<evidence type="ECO:0000256" key="1">
    <source>
        <dbReference type="SAM" id="SignalP"/>
    </source>
</evidence>
<dbReference type="GO" id="GO:0071966">
    <property type="term" value="P:fungal-type cell wall polysaccharide metabolic process"/>
    <property type="evidence" value="ECO:0007669"/>
    <property type="project" value="TreeGrafter"/>
</dbReference>
<feature type="domain" description="Asl1-like glycosyl hydrolase catalytic" evidence="2">
    <location>
        <begin position="35"/>
        <end position="279"/>
    </location>
</feature>
<dbReference type="EMBL" id="JAGPXD010000007">
    <property type="protein sequence ID" value="KAH7347149.1"/>
    <property type="molecule type" value="Genomic_DNA"/>
</dbReference>
<keyword evidence="3" id="KW-0378">Hydrolase</keyword>
<evidence type="ECO:0000259" key="2">
    <source>
        <dbReference type="Pfam" id="PF11790"/>
    </source>
</evidence>
<feature type="chain" id="PRO_5035452790" evidence="1">
    <location>
        <begin position="17"/>
        <end position="315"/>
    </location>
</feature>